<keyword evidence="3" id="KW-1185">Reference proteome</keyword>
<dbReference type="AlphaFoldDB" id="A0A840S9U1"/>
<name>A0A840S9U1_9BURK</name>
<dbReference type="Proteomes" id="UP000554837">
    <property type="component" value="Unassembled WGS sequence"/>
</dbReference>
<dbReference type="InterPro" id="IPR029046">
    <property type="entry name" value="LolA/LolB/LppX"/>
</dbReference>
<dbReference type="EMBL" id="JACHHO010000005">
    <property type="protein sequence ID" value="MBB5205766.1"/>
    <property type="molecule type" value="Genomic_DNA"/>
</dbReference>
<evidence type="ECO:0000256" key="1">
    <source>
        <dbReference type="ARBA" id="ARBA00022729"/>
    </source>
</evidence>
<dbReference type="Gene3D" id="2.50.20.10">
    <property type="entry name" value="Lipoprotein localisation LolA/LolB/LppX"/>
    <property type="match status" value="1"/>
</dbReference>
<gene>
    <name evidence="2" type="ORF">HNQ51_003093</name>
</gene>
<evidence type="ECO:0000313" key="3">
    <source>
        <dbReference type="Proteomes" id="UP000554837"/>
    </source>
</evidence>
<evidence type="ECO:0008006" key="4">
    <source>
        <dbReference type="Google" id="ProtNLM"/>
    </source>
</evidence>
<organism evidence="2 3">
    <name type="scientific">Inhella inkyongensis</name>
    <dbReference type="NCBI Taxonomy" id="392593"/>
    <lineage>
        <taxon>Bacteria</taxon>
        <taxon>Pseudomonadati</taxon>
        <taxon>Pseudomonadota</taxon>
        <taxon>Betaproteobacteria</taxon>
        <taxon>Burkholderiales</taxon>
        <taxon>Sphaerotilaceae</taxon>
        <taxon>Inhella</taxon>
    </lineage>
</organism>
<protein>
    <recommendedName>
        <fullName evidence="4">Outer membrane lipoprotein carrier protein LolA</fullName>
    </recommendedName>
</protein>
<reference evidence="2 3" key="1">
    <citation type="submission" date="2020-08" db="EMBL/GenBank/DDBJ databases">
        <title>Genomic Encyclopedia of Type Strains, Phase IV (KMG-IV): sequencing the most valuable type-strain genomes for metagenomic binning, comparative biology and taxonomic classification.</title>
        <authorList>
            <person name="Goeker M."/>
        </authorList>
    </citation>
    <scope>NUCLEOTIDE SEQUENCE [LARGE SCALE GENOMIC DNA]</scope>
    <source>
        <strain evidence="2 3">DSM 23958</strain>
    </source>
</reference>
<evidence type="ECO:0000313" key="2">
    <source>
        <dbReference type="EMBL" id="MBB5205766.1"/>
    </source>
</evidence>
<dbReference type="SUPFAM" id="SSF89392">
    <property type="entry name" value="Prokaryotic lipoproteins and lipoprotein localization factors"/>
    <property type="match status" value="1"/>
</dbReference>
<accession>A0A840S9U1</accession>
<proteinExistence type="predicted"/>
<dbReference type="OrthoDB" id="7025041at2"/>
<dbReference type="CDD" id="cd16325">
    <property type="entry name" value="LolA"/>
    <property type="match status" value="1"/>
</dbReference>
<sequence length="194" mass="21498">MKRRHLLMALVPLPLAANPVAEVQRRLQQAALVRGRFEQDKHIAGFAKPLRSSGDYLLLRGKGLLWRTRQPFASQLALTRDAIRGDGVQLDANKEPGVRVVTQLMLALLDGNLAALEAQFTLQAEAVGAQAWRAQAQPRAGALAKLFQRIELEGDRQLRRIQLIEAQGDRTTIRFDEQQREPAAATPEEAQALG</sequence>
<dbReference type="Pfam" id="PF03548">
    <property type="entry name" value="LolA"/>
    <property type="match status" value="1"/>
</dbReference>
<comment type="caution">
    <text evidence="2">The sequence shown here is derived from an EMBL/GenBank/DDBJ whole genome shotgun (WGS) entry which is preliminary data.</text>
</comment>
<dbReference type="RefSeq" id="WP_138855282.1">
    <property type="nucleotide sequence ID" value="NZ_CP040709.1"/>
</dbReference>
<keyword evidence="1" id="KW-0732">Signal</keyword>
<dbReference type="InterPro" id="IPR004564">
    <property type="entry name" value="OM_lipoprot_carrier_LolA-like"/>
</dbReference>